<name>A0A3B0TTD1_9ZZZZ</name>
<dbReference type="InterPro" id="IPR035906">
    <property type="entry name" value="MetI-like_sf"/>
</dbReference>
<keyword evidence="3" id="KW-1003">Cell membrane</keyword>
<dbReference type="CDD" id="cd06261">
    <property type="entry name" value="TM_PBP2"/>
    <property type="match status" value="1"/>
</dbReference>
<evidence type="ECO:0000256" key="6">
    <source>
        <dbReference type="ARBA" id="ARBA00022989"/>
    </source>
</evidence>
<keyword evidence="2" id="KW-0813">Transport</keyword>
<sequence length="227" mass="25108">MDLTLITESVPKVLSGIGITFQLMLLSAILGLILAVILLLMRLSGKWYLSWPAQIHIYIFRGTPILVQIFIIYYGLPQFDFVRDSIFWPILREPFGCAVVALTLNTGAYVCEILRGGVLGVDHGILEAGSALGLSAQQKFIYLTTPIAARLALPAYSNDFISLMKATSLASTITLMDMTGIARTIVAQTFAPYEIFISLAIIYMILTWGIQKTFGRIEKLLSHYVNP</sequence>
<dbReference type="Gene3D" id="1.10.3720.10">
    <property type="entry name" value="MetI-like"/>
    <property type="match status" value="1"/>
</dbReference>
<evidence type="ECO:0000256" key="3">
    <source>
        <dbReference type="ARBA" id="ARBA00022475"/>
    </source>
</evidence>
<dbReference type="GO" id="GO:0006865">
    <property type="term" value="P:amino acid transport"/>
    <property type="evidence" value="ECO:0007669"/>
    <property type="project" value="TreeGrafter"/>
</dbReference>
<dbReference type="InterPro" id="IPR010065">
    <property type="entry name" value="AA_ABC_transptr_permease_3TM"/>
</dbReference>
<dbReference type="InterPro" id="IPR000515">
    <property type="entry name" value="MetI-like"/>
</dbReference>
<dbReference type="GO" id="GO:0022857">
    <property type="term" value="F:transmembrane transporter activity"/>
    <property type="evidence" value="ECO:0007669"/>
    <property type="project" value="InterPro"/>
</dbReference>
<evidence type="ECO:0000256" key="1">
    <source>
        <dbReference type="ARBA" id="ARBA00004651"/>
    </source>
</evidence>
<evidence type="ECO:0000259" key="8">
    <source>
        <dbReference type="PROSITE" id="PS50928"/>
    </source>
</evidence>
<evidence type="ECO:0000256" key="5">
    <source>
        <dbReference type="ARBA" id="ARBA00022692"/>
    </source>
</evidence>
<dbReference type="Pfam" id="PF00528">
    <property type="entry name" value="BPD_transp_1"/>
    <property type="match status" value="1"/>
</dbReference>
<keyword evidence="4" id="KW-0997">Cell inner membrane</keyword>
<evidence type="ECO:0000313" key="9">
    <source>
        <dbReference type="EMBL" id="VAW16687.1"/>
    </source>
</evidence>
<evidence type="ECO:0000256" key="7">
    <source>
        <dbReference type="ARBA" id="ARBA00023136"/>
    </source>
</evidence>
<dbReference type="GO" id="GO:0043190">
    <property type="term" value="C:ATP-binding cassette (ABC) transporter complex"/>
    <property type="evidence" value="ECO:0007669"/>
    <property type="project" value="InterPro"/>
</dbReference>
<accession>A0A3B0TTD1</accession>
<gene>
    <name evidence="9" type="ORF">MNBD_ALPHA11-1661</name>
</gene>
<dbReference type="InterPro" id="IPR043429">
    <property type="entry name" value="ArtM/GltK/GlnP/TcyL/YhdX-like"/>
</dbReference>
<comment type="subcellular location">
    <subcellularLocation>
        <location evidence="1">Cell membrane</location>
        <topology evidence="1">Multi-pass membrane protein</topology>
    </subcellularLocation>
</comment>
<evidence type="ECO:0000256" key="4">
    <source>
        <dbReference type="ARBA" id="ARBA00022519"/>
    </source>
</evidence>
<proteinExistence type="predicted"/>
<dbReference type="EMBL" id="UOEQ01000111">
    <property type="protein sequence ID" value="VAW16687.1"/>
    <property type="molecule type" value="Genomic_DNA"/>
</dbReference>
<dbReference type="SUPFAM" id="SSF161098">
    <property type="entry name" value="MetI-like"/>
    <property type="match status" value="1"/>
</dbReference>
<dbReference type="PROSITE" id="PS50928">
    <property type="entry name" value="ABC_TM1"/>
    <property type="match status" value="1"/>
</dbReference>
<protein>
    <submittedName>
        <fullName evidence="9">ABC transporter, permease protein (Cluster 3, basic aa/glutamine/opines)</fullName>
    </submittedName>
</protein>
<feature type="domain" description="ABC transmembrane type-1" evidence="8">
    <location>
        <begin position="17"/>
        <end position="214"/>
    </location>
</feature>
<dbReference type="AlphaFoldDB" id="A0A3B0TTD1"/>
<keyword evidence="7" id="KW-0472">Membrane</keyword>
<evidence type="ECO:0000256" key="2">
    <source>
        <dbReference type="ARBA" id="ARBA00022448"/>
    </source>
</evidence>
<reference evidence="9" key="1">
    <citation type="submission" date="2018-06" db="EMBL/GenBank/DDBJ databases">
        <authorList>
            <person name="Zhirakovskaya E."/>
        </authorList>
    </citation>
    <scope>NUCLEOTIDE SEQUENCE</scope>
</reference>
<keyword evidence="5" id="KW-0812">Transmembrane</keyword>
<organism evidence="9">
    <name type="scientific">hydrothermal vent metagenome</name>
    <dbReference type="NCBI Taxonomy" id="652676"/>
    <lineage>
        <taxon>unclassified sequences</taxon>
        <taxon>metagenomes</taxon>
        <taxon>ecological metagenomes</taxon>
    </lineage>
</organism>
<dbReference type="PANTHER" id="PTHR30614">
    <property type="entry name" value="MEMBRANE COMPONENT OF AMINO ACID ABC TRANSPORTER"/>
    <property type="match status" value="1"/>
</dbReference>
<keyword evidence="6" id="KW-1133">Transmembrane helix</keyword>
<dbReference type="NCBIfam" id="TIGR01726">
    <property type="entry name" value="HEQRo_perm_3TM"/>
    <property type="match status" value="1"/>
</dbReference>
<dbReference type="PANTHER" id="PTHR30614:SF10">
    <property type="entry name" value="ARGININE ABC TRANSPORTER PERMEASE PROTEIN ARTM"/>
    <property type="match status" value="1"/>
</dbReference>